<evidence type="ECO:0008006" key="3">
    <source>
        <dbReference type="Google" id="ProtNLM"/>
    </source>
</evidence>
<protein>
    <recommendedName>
        <fullName evidence="3">HTH CENPB-type domain-containing protein</fullName>
    </recommendedName>
</protein>
<dbReference type="AlphaFoldDB" id="A0A6A6DE94"/>
<keyword evidence="2" id="KW-1185">Reference proteome</keyword>
<sequence length="56" mass="6721">LHTLWYRAHGRRSRQEKAKHHQYFTPLEEKALVEYLLRMSNNGLSVPIKYLRSLAL</sequence>
<evidence type="ECO:0000313" key="1">
    <source>
        <dbReference type="EMBL" id="KAF2177801.1"/>
    </source>
</evidence>
<dbReference type="OrthoDB" id="3926909at2759"/>
<proteinExistence type="predicted"/>
<dbReference type="Proteomes" id="UP000800200">
    <property type="component" value="Unassembled WGS sequence"/>
</dbReference>
<name>A0A6A6DE94_9PEZI</name>
<dbReference type="EMBL" id="ML994683">
    <property type="protein sequence ID" value="KAF2177801.1"/>
    <property type="molecule type" value="Genomic_DNA"/>
</dbReference>
<feature type="non-terminal residue" evidence="1">
    <location>
        <position position="56"/>
    </location>
</feature>
<feature type="non-terminal residue" evidence="1">
    <location>
        <position position="1"/>
    </location>
</feature>
<organism evidence="1 2">
    <name type="scientific">Zopfia rhizophila CBS 207.26</name>
    <dbReference type="NCBI Taxonomy" id="1314779"/>
    <lineage>
        <taxon>Eukaryota</taxon>
        <taxon>Fungi</taxon>
        <taxon>Dikarya</taxon>
        <taxon>Ascomycota</taxon>
        <taxon>Pezizomycotina</taxon>
        <taxon>Dothideomycetes</taxon>
        <taxon>Dothideomycetes incertae sedis</taxon>
        <taxon>Zopfiaceae</taxon>
        <taxon>Zopfia</taxon>
    </lineage>
</organism>
<gene>
    <name evidence="1" type="ORF">K469DRAFT_505135</name>
</gene>
<reference evidence="1" key="1">
    <citation type="journal article" date="2020" name="Stud. Mycol.">
        <title>101 Dothideomycetes genomes: a test case for predicting lifestyles and emergence of pathogens.</title>
        <authorList>
            <person name="Haridas S."/>
            <person name="Albert R."/>
            <person name="Binder M."/>
            <person name="Bloem J."/>
            <person name="Labutti K."/>
            <person name="Salamov A."/>
            <person name="Andreopoulos B."/>
            <person name="Baker S."/>
            <person name="Barry K."/>
            <person name="Bills G."/>
            <person name="Bluhm B."/>
            <person name="Cannon C."/>
            <person name="Castanera R."/>
            <person name="Culley D."/>
            <person name="Daum C."/>
            <person name="Ezra D."/>
            <person name="Gonzalez J."/>
            <person name="Henrissat B."/>
            <person name="Kuo A."/>
            <person name="Liang C."/>
            <person name="Lipzen A."/>
            <person name="Lutzoni F."/>
            <person name="Magnuson J."/>
            <person name="Mondo S."/>
            <person name="Nolan M."/>
            <person name="Ohm R."/>
            <person name="Pangilinan J."/>
            <person name="Park H.-J."/>
            <person name="Ramirez L."/>
            <person name="Alfaro M."/>
            <person name="Sun H."/>
            <person name="Tritt A."/>
            <person name="Yoshinaga Y."/>
            <person name="Zwiers L.-H."/>
            <person name="Turgeon B."/>
            <person name="Goodwin S."/>
            <person name="Spatafora J."/>
            <person name="Crous P."/>
            <person name="Grigoriev I."/>
        </authorList>
    </citation>
    <scope>NUCLEOTIDE SEQUENCE</scope>
    <source>
        <strain evidence="1">CBS 207.26</strain>
    </source>
</reference>
<accession>A0A6A6DE94</accession>
<evidence type="ECO:0000313" key="2">
    <source>
        <dbReference type="Proteomes" id="UP000800200"/>
    </source>
</evidence>